<dbReference type="Proteomes" id="UP000316471">
    <property type="component" value="Unassembled WGS sequence"/>
</dbReference>
<comment type="caution">
    <text evidence="2">The sequence shown here is derived from an EMBL/GenBank/DDBJ whole genome shotgun (WGS) entry which is preliminary data.</text>
</comment>
<feature type="domain" description="IrrE N-terminal-like" evidence="1">
    <location>
        <begin position="50"/>
        <end position="144"/>
    </location>
</feature>
<accession>A0A562LFJ0</accession>
<organism evidence="2 3">
    <name type="scientific">Aerolutibacter ruishenii</name>
    <dbReference type="NCBI Taxonomy" id="686800"/>
    <lineage>
        <taxon>Bacteria</taxon>
        <taxon>Pseudomonadati</taxon>
        <taxon>Pseudomonadota</taxon>
        <taxon>Gammaproteobacteria</taxon>
        <taxon>Lysobacterales</taxon>
        <taxon>Lysobacteraceae</taxon>
        <taxon>Aerolutibacter</taxon>
    </lineage>
</organism>
<dbReference type="InterPro" id="IPR052345">
    <property type="entry name" value="Rad_response_metalloprotease"/>
</dbReference>
<dbReference type="PANTHER" id="PTHR43236:SF2">
    <property type="entry name" value="BLL0069 PROTEIN"/>
    <property type="match status" value="1"/>
</dbReference>
<proteinExistence type="predicted"/>
<name>A0A562LFJ0_9GAMM</name>
<dbReference type="PANTHER" id="PTHR43236">
    <property type="entry name" value="ANTITOXIN HIGA1"/>
    <property type="match status" value="1"/>
</dbReference>
<sequence length="281" mass="31081">MNEFEAELKARAFVKRISPQSAPVPLEPYLADVGAKFLVDDAMAPDEAGYSMPIGAGFLVAVNGRDRLERQRFTACHEIGHIVLGLPSEHGPAQLQRHPNEICCDVFAAELLLPVHLFRPAIAERPATFQALEELREVFQASLHCLGSRYAALSREICAFVVARAGVIQHCFRSPPMRSSGLAVRRGMRFPAKSKAAKLRGDVEVQELVEHQADAWLEGELNGVVIEDAIHDVERDTSLILLTCDCEVISNALSRSSDPRASYERDGLDELSGTLSWNRRR</sequence>
<dbReference type="RefSeq" id="WP_144817030.1">
    <property type="nucleotide sequence ID" value="NZ_VLKP01000017.1"/>
</dbReference>
<dbReference type="Pfam" id="PF06114">
    <property type="entry name" value="Peptidase_M78"/>
    <property type="match status" value="1"/>
</dbReference>
<protein>
    <submittedName>
        <fullName evidence="2">Uncharacterized protein DUF955</fullName>
    </submittedName>
</protein>
<evidence type="ECO:0000313" key="2">
    <source>
        <dbReference type="EMBL" id="TWI06377.1"/>
    </source>
</evidence>
<dbReference type="AlphaFoldDB" id="A0A562LFJ0"/>
<evidence type="ECO:0000259" key="1">
    <source>
        <dbReference type="Pfam" id="PF06114"/>
    </source>
</evidence>
<dbReference type="InterPro" id="IPR010359">
    <property type="entry name" value="IrrE_HExxH"/>
</dbReference>
<reference evidence="2 3" key="1">
    <citation type="journal article" date="2015" name="Stand. Genomic Sci.">
        <title>Genomic Encyclopedia of Bacterial and Archaeal Type Strains, Phase III: the genomes of soil and plant-associated and newly described type strains.</title>
        <authorList>
            <person name="Whitman W.B."/>
            <person name="Woyke T."/>
            <person name="Klenk H.P."/>
            <person name="Zhou Y."/>
            <person name="Lilburn T.G."/>
            <person name="Beck B.J."/>
            <person name="De Vos P."/>
            <person name="Vandamme P."/>
            <person name="Eisen J.A."/>
            <person name="Garrity G."/>
            <person name="Hugenholtz P."/>
            <person name="Kyrpides N.C."/>
        </authorList>
    </citation>
    <scope>NUCLEOTIDE SEQUENCE [LARGE SCALE GENOMIC DNA]</scope>
    <source>
        <strain evidence="2 3">CGMCC 1.10136</strain>
    </source>
</reference>
<evidence type="ECO:0000313" key="3">
    <source>
        <dbReference type="Proteomes" id="UP000316471"/>
    </source>
</evidence>
<dbReference type="Gene3D" id="1.10.10.2910">
    <property type="match status" value="1"/>
</dbReference>
<dbReference type="OrthoDB" id="9796786at2"/>
<keyword evidence="3" id="KW-1185">Reference proteome</keyword>
<gene>
    <name evidence="2" type="ORF">IP93_02997</name>
</gene>
<dbReference type="EMBL" id="VLKP01000017">
    <property type="protein sequence ID" value="TWI06377.1"/>
    <property type="molecule type" value="Genomic_DNA"/>
</dbReference>